<feature type="chain" id="PRO_5043565166" description="acid phosphatase" evidence="8">
    <location>
        <begin position="28"/>
        <end position="394"/>
    </location>
</feature>
<evidence type="ECO:0000256" key="4">
    <source>
        <dbReference type="ARBA" id="ARBA00022729"/>
    </source>
</evidence>
<sequence length="394" mass="46295">MAWNSVFYRRLAFFLLLCYFASFKAIAEYCLAEECEYNKRRPELNLESLQVLMRHGERTPRIQEMYPTDPYNLSTYEPWGLAQLTNKGKLTEFKIGTMLRQRYKDFLESISYPQDIYAISSDSLRTKMSLQLMLAGLFPPNTSLLWNPNLLWLPMPTYHVPKKLDILFKSENCPIYKEAIAETKKLKEIQDQFAVYEDLYKFVNNKTGKINENILDLYNLLTAQKNMNLTLPEWCTNNVYLQMQQIVVLEYKIRSYTTLLKRLNGGMFIKRFIENLNKHSNPRKIYAYCGHDTNIAGFARAQNISKPRLPDYGSAFLIEKLRDDSDKLFIKILFWTGVTEKLIVVKVPGCDEICPLETYLELVRDVIPLEEEISCFIDNINRDDMLELFTKDRI</sequence>
<evidence type="ECO:0000256" key="3">
    <source>
        <dbReference type="ARBA" id="ARBA00012646"/>
    </source>
</evidence>
<dbReference type="PANTHER" id="PTHR11567">
    <property type="entry name" value="ACID PHOSPHATASE-RELATED"/>
    <property type="match status" value="1"/>
</dbReference>
<evidence type="ECO:0000313" key="9">
    <source>
        <dbReference type="EMBL" id="KAL0113406.1"/>
    </source>
</evidence>
<dbReference type="InterPro" id="IPR029033">
    <property type="entry name" value="His_PPase_superfam"/>
</dbReference>
<accession>A0AAW2FBU3</accession>
<keyword evidence="4 8" id="KW-0732">Signal</keyword>
<dbReference type="PANTHER" id="PTHR11567:SF211">
    <property type="entry name" value="PROSTATIC ACID PHOSPHATASE"/>
    <property type="match status" value="1"/>
</dbReference>
<evidence type="ECO:0000256" key="5">
    <source>
        <dbReference type="ARBA" id="ARBA00022801"/>
    </source>
</evidence>
<dbReference type="EMBL" id="JADYXP020000012">
    <property type="protein sequence ID" value="KAL0113406.1"/>
    <property type="molecule type" value="Genomic_DNA"/>
</dbReference>
<feature type="signal peptide" evidence="8">
    <location>
        <begin position="1"/>
        <end position="27"/>
    </location>
</feature>
<name>A0AAW2FBU3_9HYME</name>
<keyword evidence="5" id="KW-0378">Hydrolase</keyword>
<dbReference type="SUPFAM" id="SSF53254">
    <property type="entry name" value="Phosphoglycerate mutase-like"/>
    <property type="match status" value="1"/>
</dbReference>
<evidence type="ECO:0000256" key="1">
    <source>
        <dbReference type="ARBA" id="ARBA00000032"/>
    </source>
</evidence>
<evidence type="ECO:0000256" key="6">
    <source>
        <dbReference type="ARBA" id="ARBA00023157"/>
    </source>
</evidence>
<dbReference type="PROSITE" id="PS00616">
    <property type="entry name" value="HIS_ACID_PHOSPHAT_1"/>
    <property type="match status" value="1"/>
</dbReference>
<dbReference type="EC" id="3.1.3.2" evidence="3"/>
<dbReference type="Gene3D" id="3.40.50.1240">
    <property type="entry name" value="Phosphoglycerate mutase-like"/>
    <property type="match status" value="1"/>
</dbReference>
<dbReference type="InterPro" id="IPR000560">
    <property type="entry name" value="His_Pase_clade-2"/>
</dbReference>
<keyword evidence="10" id="KW-1185">Reference proteome</keyword>
<reference evidence="9 10" key="1">
    <citation type="submission" date="2023-03" db="EMBL/GenBank/DDBJ databases">
        <title>High recombination rates correlate with genetic variation in Cardiocondyla obscurior ants.</title>
        <authorList>
            <person name="Errbii M."/>
        </authorList>
    </citation>
    <scope>NUCLEOTIDE SEQUENCE [LARGE SCALE GENOMIC DNA]</scope>
    <source>
        <strain evidence="9">Alpha-2009</strain>
        <tissue evidence="9">Whole body</tissue>
    </source>
</reference>
<keyword evidence="6" id="KW-1015">Disulfide bond</keyword>
<comment type="caution">
    <text evidence="9">The sequence shown here is derived from an EMBL/GenBank/DDBJ whole genome shotgun (WGS) entry which is preliminary data.</text>
</comment>
<dbReference type="Pfam" id="PF00328">
    <property type="entry name" value="His_Phos_2"/>
    <property type="match status" value="1"/>
</dbReference>
<comment type="catalytic activity">
    <reaction evidence="1">
        <text>a phosphate monoester + H2O = an alcohol + phosphate</text>
        <dbReference type="Rhea" id="RHEA:15017"/>
        <dbReference type="ChEBI" id="CHEBI:15377"/>
        <dbReference type="ChEBI" id="CHEBI:30879"/>
        <dbReference type="ChEBI" id="CHEBI:43474"/>
        <dbReference type="ChEBI" id="CHEBI:67140"/>
        <dbReference type="EC" id="3.1.3.2"/>
    </reaction>
</comment>
<dbReference type="AlphaFoldDB" id="A0AAW2FBU3"/>
<evidence type="ECO:0000313" key="10">
    <source>
        <dbReference type="Proteomes" id="UP001430953"/>
    </source>
</evidence>
<proteinExistence type="inferred from homology"/>
<dbReference type="CDD" id="cd07061">
    <property type="entry name" value="HP_HAP_like"/>
    <property type="match status" value="1"/>
</dbReference>
<evidence type="ECO:0000256" key="8">
    <source>
        <dbReference type="SAM" id="SignalP"/>
    </source>
</evidence>
<comment type="similarity">
    <text evidence="2">Belongs to the histidine acid phosphatase family.</text>
</comment>
<organism evidence="9 10">
    <name type="scientific">Cardiocondyla obscurior</name>
    <dbReference type="NCBI Taxonomy" id="286306"/>
    <lineage>
        <taxon>Eukaryota</taxon>
        <taxon>Metazoa</taxon>
        <taxon>Ecdysozoa</taxon>
        <taxon>Arthropoda</taxon>
        <taxon>Hexapoda</taxon>
        <taxon>Insecta</taxon>
        <taxon>Pterygota</taxon>
        <taxon>Neoptera</taxon>
        <taxon>Endopterygota</taxon>
        <taxon>Hymenoptera</taxon>
        <taxon>Apocrita</taxon>
        <taxon>Aculeata</taxon>
        <taxon>Formicoidea</taxon>
        <taxon>Formicidae</taxon>
        <taxon>Myrmicinae</taxon>
        <taxon>Cardiocondyla</taxon>
    </lineage>
</organism>
<keyword evidence="7" id="KW-0325">Glycoprotein</keyword>
<dbReference type="InterPro" id="IPR050645">
    <property type="entry name" value="Histidine_acid_phosphatase"/>
</dbReference>
<evidence type="ECO:0000256" key="7">
    <source>
        <dbReference type="ARBA" id="ARBA00023180"/>
    </source>
</evidence>
<gene>
    <name evidence="9" type="ORF">PUN28_012515</name>
</gene>
<dbReference type="Proteomes" id="UP001430953">
    <property type="component" value="Unassembled WGS sequence"/>
</dbReference>
<evidence type="ECO:0000256" key="2">
    <source>
        <dbReference type="ARBA" id="ARBA00005375"/>
    </source>
</evidence>
<protein>
    <recommendedName>
        <fullName evidence="3">acid phosphatase</fullName>
        <ecNumber evidence="3">3.1.3.2</ecNumber>
    </recommendedName>
</protein>
<dbReference type="InterPro" id="IPR033379">
    <property type="entry name" value="Acid_Pase_AS"/>
</dbReference>
<dbReference type="PROSITE" id="PS00778">
    <property type="entry name" value="HIS_ACID_PHOSPHAT_2"/>
    <property type="match status" value="1"/>
</dbReference>
<dbReference type="GO" id="GO:0003993">
    <property type="term" value="F:acid phosphatase activity"/>
    <property type="evidence" value="ECO:0007669"/>
    <property type="project" value="UniProtKB-EC"/>
</dbReference>